<protein>
    <submittedName>
        <fullName evidence="1">Uncharacterized protein</fullName>
    </submittedName>
</protein>
<dbReference type="OrthoDB" id="3304698at2"/>
<evidence type="ECO:0000313" key="1">
    <source>
        <dbReference type="EMBL" id="SIN44241.1"/>
    </source>
</evidence>
<dbReference type="EMBL" id="FSQT01000002">
    <property type="protein sequence ID" value="SIN44241.1"/>
    <property type="molecule type" value="Genomic_DNA"/>
</dbReference>
<evidence type="ECO:0000313" key="2">
    <source>
        <dbReference type="Proteomes" id="UP000185124"/>
    </source>
</evidence>
<reference evidence="2" key="1">
    <citation type="submission" date="2016-12" db="EMBL/GenBank/DDBJ databases">
        <authorList>
            <person name="Varghese N."/>
            <person name="Submissions S."/>
        </authorList>
    </citation>
    <scope>NUCLEOTIDE SEQUENCE [LARGE SCALE GENOMIC DNA]</scope>
    <source>
        <strain evidence="2">DSM 45599</strain>
    </source>
</reference>
<proteinExistence type="predicted"/>
<keyword evidence="2" id="KW-1185">Reference proteome</keyword>
<organism evidence="1 2">
    <name type="scientific">Micromonospora cremea</name>
    <dbReference type="NCBI Taxonomy" id="709881"/>
    <lineage>
        <taxon>Bacteria</taxon>
        <taxon>Bacillati</taxon>
        <taxon>Actinomycetota</taxon>
        <taxon>Actinomycetes</taxon>
        <taxon>Micromonosporales</taxon>
        <taxon>Micromonosporaceae</taxon>
        <taxon>Micromonospora</taxon>
    </lineage>
</organism>
<dbReference type="AlphaFoldDB" id="A0A1N6BD27"/>
<accession>A0A1N6BD27</accession>
<gene>
    <name evidence="1" type="ORF">SAMN04489832_7204</name>
</gene>
<dbReference type="RefSeq" id="WP_074318659.1">
    <property type="nucleotide sequence ID" value="NZ_FSQT01000002.1"/>
</dbReference>
<sequence length="131" mass="13267">MGSSGSSAAHCAITNTPDPSPADRHLGLWHLTYLISHRGGALLCAVRGAARADGSVAVAAGVVGTPTSIHAAYVDELQLRAGNTDPGVRIAAGLPAGGTVSDWLAASGIPYEYRLQVSAANGTYTTSPWTP</sequence>
<dbReference type="Proteomes" id="UP000185124">
    <property type="component" value="Unassembled WGS sequence"/>
</dbReference>
<name>A0A1N6BD27_9ACTN</name>